<evidence type="ECO:0000313" key="4">
    <source>
        <dbReference type="Proteomes" id="UP000635142"/>
    </source>
</evidence>
<organism evidence="3 4">
    <name type="scientific">Sulfitobacter aestuariivivens</name>
    <dbReference type="NCBI Taxonomy" id="2766981"/>
    <lineage>
        <taxon>Bacteria</taxon>
        <taxon>Pseudomonadati</taxon>
        <taxon>Pseudomonadota</taxon>
        <taxon>Alphaproteobacteria</taxon>
        <taxon>Rhodobacterales</taxon>
        <taxon>Roseobacteraceae</taxon>
        <taxon>Sulfitobacter</taxon>
    </lineage>
</organism>
<feature type="region of interest" description="Disordered" evidence="1">
    <location>
        <begin position="126"/>
        <end position="148"/>
    </location>
</feature>
<evidence type="ECO:0000313" key="3">
    <source>
        <dbReference type="EMBL" id="MBD3662443.1"/>
    </source>
</evidence>
<name>A0A927D147_9RHOB</name>
<sequence>MKSSLVGLVMATIISGHALVTQAAAQDGVFYECDMNVKLPNGWVSPKIGIVIDVAGKVRVIDSVTLNFLKAPAKAGRMDKGNKMRLTWSIPAATDSRGQRIPTFRYVANLDRDTGAIRVIAKPTGAPQSWRGKGTCKTRSGPPPKILR</sequence>
<protein>
    <submittedName>
        <fullName evidence="3">Uncharacterized protein</fullName>
    </submittedName>
</protein>
<comment type="caution">
    <text evidence="3">The sequence shown here is derived from an EMBL/GenBank/DDBJ whole genome shotgun (WGS) entry which is preliminary data.</text>
</comment>
<feature type="chain" id="PRO_5037573331" evidence="2">
    <location>
        <begin position="19"/>
        <end position="148"/>
    </location>
</feature>
<dbReference type="RefSeq" id="WP_191073480.1">
    <property type="nucleotide sequence ID" value="NZ_JACTAG010000001.1"/>
</dbReference>
<feature type="signal peptide" evidence="2">
    <location>
        <begin position="1"/>
        <end position="18"/>
    </location>
</feature>
<keyword evidence="4" id="KW-1185">Reference proteome</keyword>
<proteinExistence type="predicted"/>
<evidence type="ECO:0000256" key="1">
    <source>
        <dbReference type="SAM" id="MobiDB-lite"/>
    </source>
</evidence>
<reference evidence="3" key="1">
    <citation type="submission" date="2020-08" db="EMBL/GenBank/DDBJ databases">
        <title>Sulfitobacter aestuariivivens sp. nov., isolated from a tidal flat.</title>
        <authorList>
            <person name="Park S."/>
            <person name="Yoon J.-H."/>
        </authorList>
    </citation>
    <scope>NUCLEOTIDE SEQUENCE</scope>
    <source>
        <strain evidence="3">TSTF-M16</strain>
    </source>
</reference>
<dbReference type="Proteomes" id="UP000635142">
    <property type="component" value="Unassembled WGS sequence"/>
</dbReference>
<gene>
    <name evidence="3" type="ORF">H9Q16_00755</name>
</gene>
<keyword evidence="2" id="KW-0732">Signal</keyword>
<evidence type="ECO:0000256" key="2">
    <source>
        <dbReference type="SAM" id="SignalP"/>
    </source>
</evidence>
<dbReference type="AlphaFoldDB" id="A0A927D147"/>
<dbReference type="EMBL" id="JACTAG010000001">
    <property type="protein sequence ID" value="MBD3662443.1"/>
    <property type="molecule type" value="Genomic_DNA"/>
</dbReference>
<accession>A0A927D147</accession>